<dbReference type="Proteomes" id="UP000288293">
    <property type="component" value="Unassembled WGS sequence"/>
</dbReference>
<gene>
    <name evidence="2" type="ORF">CWE09_09075</name>
</gene>
<keyword evidence="1" id="KW-0472">Membrane</keyword>
<proteinExistence type="predicted"/>
<organism evidence="2 3">
    <name type="scientific">Aliidiomarina minuta</name>
    <dbReference type="NCBI Taxonomy" id="880057"/>
    <lineage>
        <taxon>Bacteria</taxon>
        <taxon>Pseudomonadati</taxon>
        <taxon>Pseudomonadota</taxon>
        <taxon>Gammaproteobacteria</taxon>
        <taxon>Alteromonadales</taxon>
        <taxon>Idiomarinaceae</taxon>
        <taxon>Aliidiomarina</taxon>
    </lineage>
</organism>
<dbReference type="EMBL" id="PIPL01000001">
    <property type="protein sequence ID" value="RUO26824.1"/>
    <property type="molecule type" value="Genomic_DNA"/>
</dbReference>
<feature type="transmembrane region" description="Helical" evidence="1">
    <location>
        <begin position="86"/>
        <end position="109"/>
    </location>
</feature>
<dbReference type="RefSeq" id="WP_126803638.1">
    <property type="nucleotide sequence ID" value="NZ_PIPL01000001.1"/>
</dbReference>
<feature type="transmembrane region" description="Helical" evidence="1">
    <location>
        <begin position="16"/>
        <end position="33"/>
    </location>
</feature>
<comment type="caution">
    <text evidence="2">The sequence shown here is derived from an EMBL/GenBank/DDBJ whole genome shotgun (WGS) entry which is preliminary data.</text>
</comment>
<reference evidence="2 3" key="1">
    <citation type="journal article" date="2011" name="Front. Microbiol.">
        <title>Genomic signatures of strain selection and enhancement in Bacillus atrophaeus var. globigii, a historical biowarfare simulant.</title>
        <authorList>
            <person name="Gibbons H.S."/>
            <person name="Broomall S.M."/>
            <person name="McNew L.A."/>
            <person name="Daligault H."/>
            <person name="Chapman C."/>
            <person name="Bruce D."/>
            <person name="Karavis M."/>
            <person name="Krepps M."/>
            <person name="McGregor P.A."/>
            <person name="Hong C."/>
            <person name="Park K.H."/>
            <person name="Akmal A."/>
            <person name="Feldman A."/>
            <person name="Lin J.S."/>
            <person name="Chang W.E."/>
            <person name="Higgs B.W."/>
            <person name="Demirev P."/>
            <person name="Lindquist J."/>
            <person name="Liem A."/>
            <person name="Fochler E."/>
            <person name="Read T.D."/>
            <person name="Tapia R."/>
            <person name="Johnson S."/>
            <person name="Bishop-Lilly K.A."/>
            <person name="Detter C."/>
            <person name="Han C."/>
            <person name="Sozhamannan S."/>
            <person name="Rosenzweig C.N."/>
            <person name="Skowronski E.W."/>
        </authorList>
    </citation>
    <scope>NUCLEOTIDE SEQUENCE [LARGE SCALE GENOMIC DNA]</scope>
    <source>
        <strain evidence="2 3">MLST1</strain>
    </source>
</reference>
<evidence type="ECO:0000256" key="1">
    <source>
        <dbReference type="SAM" id="Phobius"/>
    </source>
</evidence>
<feature type="transmembrane region" description="Helical" evidence="1">
    <location>
        <begin position="53"/>
        <end position="74"/>
    </location>
</feature>
<protein>
    <submittedName>
        <fullName evidence="2">Uncharacterized protein</fullName>
    </submittedName>
</protein>
<sequence length="208" mass="24000">MSQQEKSQLSGSLQERLMWLVLAVVALSVPLWYEIAAQPGEYIFSWRWTEYQVLVESIISVVHLVIVICGFFMLRKAVGDMPQWSMVRLGTWIWIALVAIFALFSVLMFNIAENEVIESYEDEGYKVNFVRVSGSEEDIQIFSVLSCNHTLLYKNLLHLDRFIGAEKVDISVDTDSVMTASYVLDDRVVREQRYDLAALYTQCREGHR</sequence>
<keyword evidence="1" id="KW-0812">Transmembrane</keyword>
<name>A0A432W9M1_9GAMM</name>
<dbReference type="OrthoDB" id="6399793at2"/>
<evidence type="ECO:0000313" key="2">
    <source>
        <dbReference type="EMBL" id="RUO26824.1"/>
    </source>
</evidence>
<evidence type="ECO:0000313" key="3">
    <source>
        <dbReference type="Proteomes" id="UP000288293"/>
    </source>
</evidence>
<dbReference type="AlphaFoldDB" id="A0A432W9M1"/>
<keyword evidence="1" id="KW-1133">Transmembrane helix</keyword>
<accession>A0A432W9M1</accession>
<keyword evidence="3" id="KW-1185">Reference proteome</keyword>